<evidence type="ECO:0000256" key="4">
    <source>
        <dbReference type="ARBA" id="ARBA00022643"/>
    </source>
</evidence>
<dbReference type="InterPro" id="IPR012135">
    <property type="entry name" value="Dihydroorotate_DH_1_2"/>
</dbReference>
<name>A0AAJ1ID46_9SPIO</name>
<dbReference type="InterPro" id="IPR023359">
    <property type="entry name" value="Dihydro_DH_chainA_dom2"/>
</dbReference>
<dbReference type="Pfam" id="PF01180">
    <property type="entry name" value="DHO_dh"/>
    <property type="match status" value="1"/>
</dbReference>
<evidence type="ECO:0000313" key="9">
    <source>
        <dbReference type="Proteomes" id="UP001221217"/>
    </source>
</evidence>
<keyword evidence="6" id="KW-0560">Oxidoreductase</keyword>
<dbReference type="GO" id="GO:0006207">
    <property type="term" value="P:'de novo' pyrimidine nucleobase biosynthetic process"/>
    <property type="evidence" value="ECO:0007669"/>
    <property type="project" value="InterPro"/>
</dbReference>
<dbReference type="PANTHER" id="PTHR48109">
    <property type="entry name" value="DIHYDROOROTATE DEHYDROGENASE (QUINONE), MITOCHONDRIAL-RELATED"/>
    <property type="match status" value="1"/>
</dbReference>
<keyword evidence="5" id="KW-0665">Pyrimidine biosynthesis</keyword>
<accession>A0AAJ1ID46</accession>
<feature type="domain" description="Dihydroorotate dehydrogenase catalytic" evidence="7">
    <location>
        <begin position="4"/>
        <end position="278"/>
    </location>
</feature>
<keyword evidence="4" id="KW-0288">FMN</keyword>
<dbReference type="AlphaFoldDB" id="A0AAJ1ID46"/>
<dbReference type="PIRSF" id="PIRSF000164">
    <property type="entry name" value="DHO_oxidase"/>
    <property type="match status" value="1"/>
</dbReference>
<evidence type="ECO:0000256" key="1">
    <source>
        <dbReference type="ARBA" id="ARBA00001917"/>
    </source>
</evidence>
<evidence type="ECO:0000259" key="7">
    <source>
        <dbReference type="Pfam" id="PF01180"/>
    </source>
</evidence>
<dbReference type="GO" id="GO:0005737">
    <property type="term" value="C:cytoplasm"/>
    <property type="evidence" value="ECO:0007669"/>
    <property type="project" value="InterPro"/>
</dbReference>
<reference evidence="8 9" key="1">
    <citation type="submission" date="2022-12" db="EMBL/GenBank/DDBJ databases">
        <title>Metagenome assembled genome from gulf of manar.</title>
        <authorList>
            <person name="Kohli P."/>
            <person name="Pk S."/>
            <person name="Venkata Ramana C."/>
            <person name="Sasikala C."/>
        </authorList>
    </citation>
    <scope>NUCLEOTIDE SEQUENCE [LARGE SCALE GENOMIC DNA]</scope>
    <source>
        <strain evidence="8">JB008</strain>
    </source>
</reference>
<dbReference type="InterPro" id="IPR050074">
    <property type="entry name" value="DHO_dehydrogenase"/>
</dbReference>
<dbReference type="PROSITE" id="PS00912">
    <property type="entry name" value="DHODEHASE_2"/>
    <property type="match status" value="1"/>
</dbReference>
<evidence type="ECO:0000256" key="6">
    <source>
        <dbReference type="ARBA" id="ARBA00023002"/>
    </source>
</evidence>
<keyword evidence="3" id="KW-0285">Flavoprotein</keyword>
<dbReference type="SUPFAM" id="SSF51395">
    <property type="entry name" value="FMN-linked oxidoreductases"/>
    <property type="match status" value="1"/>
</dbReference>
<dbReference type="GO" id="GO:0006222">
    <property type="term" value="P:UMP biosynthetic process"/>
    <property type="evidence" value="ECO:0007669"/>
    <property type="project" value="InterPro"/>
</dbReference>
<comment type="pathway">
    <text evidence="2">Pyrimidine metabolism; UMP biosynthesis via de novo pathway.</text>
</comment>
<evidence type="ECO:0000256" key="5">
    <source>
        <dbReference type="ARBA" id="ARBA00022975"/>
    </source>
</evidence>
<proteinExistence type="predicted"/>
<dbReference type="Proteomes" id="UP001221217">
    <property type="component" value="Unassembled WGS sequence"/>
</dbReference>
<dbReference type="Gene3D" id="3.20.20.70">
    <property type="entry name" value="Aldolase class I"/>
    <property type="match status" value="1"/>
</dbReference>
<evidence type="ECO:0000256" key="3">
    <source>
        <dbReference type="ARBA" id="ARBA00022630"/>
    </source>
</evidence>
<organism evidence="8 9">
    <name type="scientific">Candidatus Thalassospirochaeta sargassi</name>
    <dbReference type="NCBI Taxonomy" id="3119039"/>
    <lineage>
        <taxon>Bacteria</taxon>
        <taxon>Pseudomonadati</taxon>
        <taxon>Spirochaetota</taxon>
        <taxon>Spirochaetia</taxon>
        <taxon>Spirochaetales</taxon>
        <taxon>Spirochaetaceae</taxon>
        <taxon>Candidatus Thalassospirochaeta</taxon>
    </lineage>
</organism>
<sequence length="303" mass="32095">MADLKSNVFGIDFPNPVMPAAGPNVKTAALMLKAAETGAGSIVSKTFSILPAVDPRPTMKKTIAGGLLNCETWLEDEYSKFIPELKTVSNSTEIPLIASIGYSAKDVAELGRILEDEVKPAAIEFSTHYTGHDISPLIEVAESLKKSVSIPVLMKISPNFPKLEELVLTAEPIVDGFVAVNSFGPALDFNPSKCSPSLGSSWGQGWMSGPPLQPIALGIVCQLARLVKKPIIGVGGISSGEDAAKFLMAGASLVQVCTAAISGGPETYGRIASELSAWLDSEGYNSVSDIKNKYIDNLENRRN</sequence>
<evidence type="ECO:0000256" key="2">
    <source>
        <dbReference type="ARBA" id="ARBA00004725"/>
    </source>
</evidence>
<dbReference type="InterPro" id="IPR005720">
    <property type="entry name" value="Dihydroorotate_DH_cat"/>
</dbReference>
<dbReference type="GO" id="GO:0004152">
    <property type="term" value="F:dihydroorotate dehydrogenase activity"/>
    <property type="evidence" value="ECO:0007669"/>
    <property type="project" value="InterPro"/>
</dbReference>
<dbReference type="EMBL" id="JAQQAL010000022">
    <property type="protein sequence ID" value="MDC7227107.1"/>
    <property type="molecule type" value="Genomic_DNA"/>
</dbReference>
<dbReference type="PANTHER" id="PTHR48109:SF1">
    <property type="entry name" value="DIHYDROOROTATE DEHYDROGENASE (FUMARATE)"/>
    <property type="match status" value="1"/>
</dbReference>
<dbReference type="InterPro" id="IPR013785">
    <property type="entry name" value="Aldolase_TIM"/>
</dbReference>
<evidence type="ECO:0000313" key="8">
    <source>
        <dbReference type="EMBL" id="MDC7227107.1"/>
    </source>
</evidence>
<comment type="caution">
    <text evidence="8">The sequence shown here is derived from an EMBL/GenBank/DDBJ whole genome shotgun (WGS) entry which is preliminary data.</text>
</comment>
<dbReference type="InterPro" id="IPR001295">
    <property type="entry name" value="Dihydroorotate_DH_CS"/>
</dbReference>
<gene>
    <name evidence="8" type="ORF">PQJ61_10130</name>
</gene>
<protein>
    <recommendedName>
        <fullName evidence="7">Dihydroorotate dehydrogenase catalytic domain-containing protein</fullName>
    </recommendedName>
</protein>
<dbReference type="Gene3D" id="2.30.26.10">
    <property type="entry name" value="Dihydroorotate Dehydrogenase A, chain A, domain 2"/>
    <property type="match status" value="1"/>
</dbReference>
<comment type="cofactor">
    <cofactor evidence="1">
        <name>FMN</name>
        <dbReference type="ChEBI" id="CHEBI:58210"/>
    </cofactor>
</comment>